<gene>
    <name evidence="4" type="ORF">RDB_LOCUS154863</name>
</gene>
<dbReference type="PANTHER" id="PTHR34598:SF3">
    <property type="entry name" value="OXIDOREDUCTASE AN1597"/>
    <property type="match status" value="1"/>
</dbReference>
<dbReference type="NCBIfam" id="NF041278">
    <property type="entry name" value="CmcJ_NvfI_EfuI"/>
    <property type="match status" value="1"/>
</dbReference>
<dbReference type="GO" id="GO:0005085">
    <property type="term" value="F:guanyl-nucleotide exchange factor activity"/>
    <property type="evidence" value="ECO:0007669"/>
    <property type="project" value="InterPro"/>
</dbReference>
<feature type="compositionally biased region" description="Basic and acidic residues" evidence="2">
    <location>
        <begin position="920"/>
        <end position="935"/>
    </location>
</feature>
<proteinExistence type="inferred from homology"/>
<dbReference type="InterPro" id="IPR000219">
    <property type="entry name" value="DH_dom"/>
</dbReference>
<dbReference type="GO" id="GO:0016491">
    <property type="term" value="F:oxidoreductase activity"/>
    <property type="evidence" value="ECO:0007669"/>
    <property type="project" value="InterPro"/>
</dbReference>
<dbReference type="SUPFAM" id="SSF48065">
    <property type="entry name" value="DBL homology domain (DH-domain)"/>
    <property type="match status" value="1"/>
</dbReference>
<comment type="caution">
    <text evidence="4">The sequence shown here is derived from an EMBL/GenBank/DDBJ whole genome shotgun (WGS) entry which is preliminary data.</text>
</comment>
<feature type="compositionally biased region" description="Basic and acidic residues" evidence="2">
    <location>
        <begin position="417"/>
        <end position="427"/>
    </location>
</feature>
<feature type="region of interest" description="Disordered" evidence="2">
    <location>
        <begin position="316"/>
        <end position="428"/>
    </location>
</feature>
<feature type="compositionally biased region" description="Polar residues" evidence="2">
    <location>
        <begin position="959"/>
        <end position="977"/>
    </location>
</feature>
<evidence type="ECO:0000256" key="2">
    <source>
        <dbReference type="SAM" id="MobiDB-lite"/>
    </source>
</evidence>
<reference evidence="4" key="1">
    <citation type="submission" date="2021-01" db="EMBL/GenBank/DDBJ databases">
        <authorList>
            <person name="Kaushik A."/>
        </authorList>
    </citation>
    <scope>NUCLEOTIDE SEQUENCE</scope>
    <source>
        <strain evidence="4">AG1-1A</strain>
    </source>
</reference>
<feature type="compositionally biased region" description="Polar residues" evidence="2">
    <location>
        <begin position="255"/>
        <end position="270"/>
    </location>
</feature>
<dbReference type="EMBL" id="CAJMWR010004346">
    <property type="protein sequence ID" value="CAE6496845.1"/>
    <property type="molecule type" value="Genomic_DNA"/>
</dbReference>
<feature type="region of interest" description="Disordered" evidence="2">
    <location>
        <begin position="914"/>
        <end position="1076"/>
    </location>
</feature>
<dbReference type="Proteomes" id="UP000663840">
    <property type="component" value="Unassembled WGS sequence"/>
</dbReference>
<feature type="compositionally biased region" description="Polar residues" evidence="2">
    <location>
        <begin position="68"/>
        <end position="86"/>
    </location>
</feature>
<name>A0A8H3CS82_9AGAM</name>
<feature type="compositionally biased region" description="Low complexity" evidence="2">
    <location>
        <begin position="349"/>
        <end position="371"/>
    </location>
</feature>
<dbReference type="InterPro" id="IPR035899">
    <property type="entry name" value="DBL_dom_sf"/>
</dbReference>
<evidence type="ECO:0000256" key="1">
    <source>
        <dbReference type="ARBA" id="ARBA00023604"/>
    </source>
</evidence>
<feature type="compositionally biased region" description="Polar residues" evidence="2">
    <location>
        <begin position="378"/>
        <end position="392"/>
    </location>
</feature>
<feature type="region of interest" description="Disordered" evidence="2">
    <location>
        <begin position="1"/>
        <end position="287"/>
    </location>
</feature>
<feature type="compositionally biased region" description="Gly residues" evidence="2">
    <location>
        <begin position="985"/>
        <end position="999"/>
    </location>
</feature>
<organism evidence="4 5">
    <name type="scientific">Rhizoctonia solani</name>
    <dbReference type="NCBI Taxonomy" id="456999"/>
    <lineage>
        <taxon>Eukaryota</taxon>
        <taxon>Fungi</taxon>
        <taxon>Dikarya</taxon>
        <taxon>Basidiomycota</taxon>
        <taxon>Agaricomycotina</taxon>
        <taxon>Agaricomycetes</taxon>
        <taxon>Cantharellales</taxon>
        <taxon>Ceratobasidiaceae</taxon>
        <taxon>Rhizoctonia</taxon>
    </lineage>
</organism>
<feature type="compositionally biased region" description="Polar residues" evidence="2">
    <location>
        <begin position="223"/>
        <end position="233"/>
    </location>
</feature>
<dbReference type="SMART" id="SM00325">
    <property type="entry name" value="RhoGEF"/>
    <property type="match status" value="1"/>
</dbReference>
<feature type="domain" description="DH" evidence="3">
    <location>
        <begin position="429"/>
        <end position="642"/>
    </location>
</feature>
<dbReference type="Gene3D" id="1.20.900.10">
    <property type="entry name" value="Dbl homology (DH) domain"/>
    <property type="match status" value="1"/>
</dbReference>
<evidence type="ECO:0000313" key="4">
    <source>
        <dbReference type="EMBL" id="CAE6496845.1"/>
    </source>
</evidence>
<feature type="compositionally biased region" description="Low complexity" evidence="2">
    <location>
        <begin position="116"/>
        <end position="133"/>
    </location>
</feature>
<comment type="similarity">
    <text evidence="1">Belongs to the asaB hydroxylase/desaturase family.</text>
</comment>
<feature type="compositionally biased region" description="Polar residues" evidence="2">
    <location>
        <begin position="325"/>
        <end position="346"/>
    </location>
</feature>
<evidence type="ECO:0000313" key="5">
    <source>
        <dbReference type="Proteomes" id="UP000663840"/>
    </source>
</evidence>
<accession>A0A8H3CS82</accession>
<dbReference type="PROSITE" id="PS50010">
    <property type="entry name" value="DH_2"/>
    <property type="match status" value="1"/>
</dbReference>
<feature type="compositionally biased region" description="Low complexity" evidence="2">
    <location>
        <begin position="393"/>
        <end position="406"/>
    </location>
</feature>
<dbReference type="Pfam" id="PF00621">
    <property type="entry name" value="RhoGEF"/>
    <property type="match status" value="1"/>
</dbReference>
<evidence type="ECO:0000259" key="3">
    <source>
        <dbReference type="PROSITE" id="PS50010"/>
    </source>
</evidence>
<protein>
    <recommendedName>
        <fullName evidence="3">DH domain-containing protein</fullName>
    </recommendedName>
</protein>
<dbReference type="InterPro" id="IPR044053">
    <property type="entry name" value="AsaB-like"/>
</dbReference>
<feature type="compositionally biased region" description="Polar residues" evidence="2">
    <location>
        <begin position="1028"/>
        <end position="1043"/>
    </location>
</feature>
<dbReference type="CDD" id="cd00160">
    <property type="entry name" value="RhoGEF"/>
    <property type="match status" value="1"/>
</dbReference>
<sequence>MDPLHSFLSSISPARAKSPTPPAKPIRSKSPTPTPTPAQPSKSRFRRHPTPSASSSNLLVPTPHTAGVSASASTSNLRSPSPTQSRFGKMLAQPIFHLPRSRSPKPPETTKLEVPSIIDSSSSTSLVAPSVPARSPLRGTPRSVASFSSLLDSYGQPTSKASRSGSTLGLGLPTNEEEPEIAADLPSPSVYSPVNAAFPSEQEAEHRVRRSASMRLGHLRMPSTRTRSASVSSPMKYEDGADIPTITPGRRSVDSVPQISRRGTTASSTLPPIRDSAIGIRDLPPTPPPKLHVRMQSEFTLGPEFASYDAQPTRGVSMVAGGSSPADSESSGFETAASHTNNTADTSVPPRSSRPGTSLSLSRPSTSTSSRMVIQLPLPSTGTPSPAQESVGSPSTRTSTSQLSLLVESPEHAYSNKRPESIPEQKPSKRTHALLELLSSERAYASDLALIRDIFLPLAQGKPTTFPLPPSVGSLMFPMHKDPPMSAQDVKIVFGNIEELASFADELSERLELALGSVVPGGTGDDRVGELFCELAPRMTPMYLAYITRHPAAVARYAQLSTNPTPAMAQYLTTTKAMTTSITHAWDIPSLIIKPLQRLLKYPLILQTILENTLPSLNHPDRATLALAKEKTEQVARQVNEGKRRWEVVKGVLESGKSPPGHGSKTRSMFRPRPSTSANGNETQEDLVALEKRVKECADTASRMAERVVVWADALTSNTRSLFVWSRSFQRVVDLDVLLGGDPQGGSEAVRAFSGVAQGLDDLSRELAAVVSEELVPQLHRLGKTSKEPLLLCAHAHTLAGAHYNLINAPYSKSRPSGLLEASQSYLALSAQLREELPRYIDMFERALGIIVLRLSGWQARYFQESERRWREFWIALDVEGDTENSAVETVRIWWSRWESTARQMASMAIVSSGPTNKRVYRERERERERERVRPDVSTPTSDSASWDYIPPSAMSFDGNGNSNGKGHSRAVSSDYSARSAEFPGGIGKGGAGAGGAGGERGKAKKGQRGGSNLRRVTDTLFGGTPASYASSTPQPGSGSGYATTPFPYSPPPSSSNPNSTRPPSSNPSPSPRSSHHPVLYAAAAIHPFDPATSATHLGLPFLKLEIGDTLEILLEAGHPKEHKDLPIPYDDAPDCMLAARSERGEEGWALASYLMPLAKTRINYFNPPVDGSKPYQWITEGYPGGGPMRNWEPLEHDVRVQNIRGQETGPEYKLDTTGFEFHRIPNKANVDFNDDEDIKAKYYAESIENIKNITGASRVVIFDHTLRKPRPAGTPETPENRSPVKLAHVDQTNESAKRRVHLHLPESDVPGLLSKRFQIINLWRPISNAAWQLPLALCDFRSVQNGDFVPSTLKYLDRDGETLAVKYNPEHKWKYLAGMTPDEFVLIKCFDSVQDNGVATFTPHTAIEDPTTPSNAPDRQSIELRALVFYD</sequence>
<feature type="compositionally biased region" description="Polar residues" evidence="2">
    <location>
        <begin position="143"/>
        <end position="167"/>
    </location>
</feature>
<dbReference type="PANTHER" id="PTHR34598">
    <property type="entry name" value="BLL6449 PROTEIN"/>
    <property type="match status" value="1"/>
</dbReference>
<feature type="region of interest" description="Disordered" evidence="2">
    <location>
        <begin position="653"/>
        <end position="683"/>
    </location>
</feature>